<dbReference type="Gene3D" id="2.130.10.10">
    <property type="entry name" value="YVTN repeat-like/Quinoprotein amine dehydrogenase"/>
    <property type="match status" value="2"/>
</dbReference>
<dbReference type="InterPro" id="IPR003594">
    <property type="entry name" value="HATPase_dom"/>
</dbReference>
<gene>
    <name evidence="6" type="ORF">MACH26_08680</name>
</gene>
<dbReference type="Gene3D" id="2.60.40.10">
    <property type="entry name" value="Immunoglobulins"/>
    <property type="match status" value="1"/>
</dbReference>
<protein>
    <recommendedName>
        <fullName evidence="2">histidine kinase</fullName>
        <ecNumber evidence="2">2.7.13.3</ecNumber>
    </recommendedName>
</protein>
<dbReference type="InterPro" id="IPR013783">
    <property type="entry name" value="Ig-like_fold"/>
</dbReference>
<dbReference type="InterPro" id="IPR011123">
    <property type="entry name" value="Y_Y_Y"/>
</dbReference>
<dbReference type="CDD" id="cd00082">
    <property type="entry name" value="HisKA"/>
    <property type="match status" value="1"/>
</dbReference>
<dbReference type="Proteomes" id="UP001333710">
    <property type="component" value="Chromosome"/>
</dbReference>
<dbReference type="KEGG" id="pmaw:MACH26_08680"/>
<dbReference type="Pfam" id="PF07494">
    <property type="entry name" value="Reg_prop"/>
    <property type="match status" value="4"/>
</dbReference>
<dbReference type="EMBL" id="AP027272">
    <property type="protein sequence ID" value="BDX05347.1"/>
    <property type="molecule type" value="Genomic_DNA"/>
</dbReference>
<dbReference type="Gene3D" id="3.30.565.10">
    <property type="entry name" value="Histidine kinase-like ATPase, C-terminal domain"/>
    <property type="match status" value="1"/>
</dbReference>
<feature type="transmembrane region" description="Helical" evidence="4">
    <location>
        <begin position="768"/>
        <end position="785"/>
    </location>
</feature>
<dbReference type="RefSeq" id="WP_338291313.1">
    <property type="nucleotide sequence ID" value="NZ_AP027272.1"/>
</dbReference>
<evidence type="ECO:0000256" key="2">
    <source>
        <dbReference type="ARBA" id="ARBA00012438"/>
    </source>
</evidence>
<evidence type="ECO:0000313" key="6">
    <source>
        <dbReference type="EMBL" id="BDX05347.1"/>
    </source>
</evidence>
<dbReference type="Pfam" id="PF02518">
    <property type="entry name" value="HATPase_c"/>
    <property type="match status" value="1"/>
</dbReference>
<reference evidence="6" key="1">
    <citation type="submission" date="2023-01" db="EMBL/GenBank/DDBJ databases">
        <title>Complete genome sequence of Planctobacterium marinum strain Dej080120_11.</title>
        <authorList>
            <person name="Ueki S."/>
            <person name="Maruyama F."/>
        </authorList>
    </citation>
    <scope>NUCLEOTIDE SEQUENCE</scope>
    <source>
        <strain evidence="6">Dej080120_11</strain>
    </source>
</reference>
<dbReference type="PRINTS" id="PR00344">
    <property type="entry name" value="BCTRLSENSOR"/>
</dbReference>
<dbReference type="Gene3D" id="1.10.287.130">
    <property type="match status" value="1"/>
</dbReference>
<dbReference type="SUPFAM" id="SSF63829">
    <property type="entry name" value="Calcium-dependent phosphotriesterase"/>
    <property type="match status" value="2"/>
</dbReference>
<keyword evidence="6" id="KW-0808">Transferase</keyword>
<comment type="catalytic activity">
    <reaction evidence="1">
        <text>ATP + protein L-histidine = ADP + protein N-phospho-L-histidine.</text>
        <dbReference type="EC" id="2.7.13.3"/>
    </reaction>
</comment>
<sequence length="1070" mass="119236">MFAQETRGQLSFASIGDAELIPDNVVTDIAQDKQGFLWIATAAGLVRYDGYRFKMFEYDATDEYSIGGNFVRNINVFEDGSIWLSTEPGGVSIYHPKTERFSRLFSETFLSENPGLGSVSQVIRGAEGELWLATNSGVYVTTIDGALKHHYTVKDGLPHNGIRALLKDKAGVVWVGTRAGLARFSPVKNQFDHVQGDIASNSNIYIRSLFEDAQGRIWIGSNASGVFVYDVDNQVFRRTLLDQPEQYQKNTVYDIFQADERHLWIARFGGIDHIDAAEGKWVSRSIHDPSDSFSLANNDIRTLLKDQSGMIWVGGYGGGVQRVLGAKDWLKTLRFSLLKDNALTEPNVSSLMARSNGDIWVGTRGGGINIVRNGQGVVARHTPEVGQPGKLQSGWITALTEVKNGDIWVGVNPGQLYRYDVKTEYFHQFNQAQGLPRVNIRVLKPAKDGGIWIGSNSGLLRWQSGYEQFERFTTADGELMRDGINALIENEHGDLLVASGASGLYRLDYGAQLLQPLEGIDEYGRALNTISILGMLKDREQRLWLDTPVGMQLANFDDSGFINLQNVSEETGFGGRPMGANLLQDELGRIWSPSFVFFPSEQEMLPLQRADGIDIGTSWFRSYTQTRDGTFLFGGSRGLLKIWPERFSIWDFKPPIVASEVRVDGEHVNAGSLTQEGLTLLPGQRGFTVEFAALDLSAPEKNQYRYRLRGYESSWSSVDATRRIASYSNLWPGDYTFEVQGTNRIGAWSDKPLMFPVYIRAQYWQTPWFIGLCIFIAVSLLYLGFRIRTQWIKARAQALEVLVEERTRELRKTQKDFIEQEKMASLGSLVAGVSHEINTPMGIALTAATALDDDAQNLDKKVQDNRLKRSDLDKHISKLHSSNKIILSSLDRACSLIASFKQVAVDQTSEQRRDFELKILLQDIERALNSLYSKKGHKLSIDCPEDIQLNSYPGALFQILTNLINNSVLHGFGDDVKGNISIVVTAREADVSLVYKDDGVGMTEEVKNKAFEPFFTTRLGVGGSGLGMHLVYNYVSQVLGGKISIESAPNQGFTCAIQIPLIAPNKEDKD</sequence>
<dbReference type="InterPro" id="IPR011110">
    <property type="entry name" value="Reg_prop"/>
</dbReference>
<dbReference type="PANTHER" id="PTHR43547:SF2">
    <property type="entry name" value="HYBRID SIGNAL TRANSDUCTION HISTIDINE KINASE C"/>
    <property type="match status" value="1"/>
</dbReference>
<dbReference type="PANTHER" id="PTHR43547">
    <property type="entry name" value="TWO-COMPONENT HISTIDINE KINASE"/>
    <property type="match status" value="1"/>
</dbReference>
<organism evidence="6 7">
    <name type="scientific">Planctobacterium marinum</name>
    <dbReference type="NCBI Taxonomy" id="1631968"/>
    <lineage>
        <taxon>Bacteria</taxon>
        <taxon>Pseudomonadati</taxon>
        <taxon>Pseudomonadota</taxon>
        <taxon>Gammaproteobacteria</taxon>
        <taxon>Alteromonadales</taxon>
        <taxon>Alteromonadaceae</taxon>
        <taxon>Planctobacterium</taxon>
    </lineage>
</organism>
<keyword evidence="4" id="KW-0472">Membrane</keyword>
<keyword evidence="4" id="KW-0812">Transmembrane</keyword>
<keyword evidence="7" id="KW-1185">Reference proteome</keyword>
<dbReference type="SMART" id="SM00387">
    <property type="entry name" value="HATPase_c"/>
    <property type="match status" value="1"/>
</dbReference>
<evidence type="ECO:0000256" key="4">
    <source>
        <dbReference type="SAM" id="Phobius"/>
    </source>
</evidence>
<dbReference type="InterPro" id="IPR005467">
    <property type="entry name" value="His_kinase_dom"/>
</dbReference>
<dbReference type="InterPro" id="IPR036097">
    <property type="entry name" value="HisK_dim/P_sf"/>
</dbReference>
<keyword evidence="6" id="KW-0418">Kinase</keyword>
<dbReference type="InterPro" id="IPR003661">
    <property type="entry name" value="HisK_dim/P_dom"/>
</dbReference>
<keyword evidence="3" id="KW-0597">Phosphoprotein</keyword>
<feature type="domain" description="Histidine kinase" evidence="5">
    <location>
        <begin position="832"/>
        <end position="1063"/>
    </location>
</feature>
<dbReference type="InterPro" id="IPR015943">
    <property type="entry name" value="WD40/YVTN_repeat-like_dom_sf"/>
</dbReference>
<keyword evidence="4" id="KW-1133">Transmembrane helix</keyword>
<dbReference type="PROSITE" id="PS50109">
    <property type="entry name" value="HIS_KIN"/>
    <property type="match status" value="1"/>
</dbReference>
<dbReference type="EC" id="2.7.13.3" evidence="2"/>
<evidence type="ECO:0000256" key="3">
    <source>
        <dbReference type="ARBA" id="ARBA00022553"/>
    </source>
</evidence>
<dbReference type="SUPFAM" id="SSF55874">
    <property type="entry name" value="ATPase domain of HSP90 chaperone/DNA topoisomerase II/histidine kinase"/>
    <property type="match status" value="1"/>
</dbReference>
<evidence type="ECO:0000256" key="1">
    <source>
        <dbReference type="ARBA" id="ARBA00000085"/>
    </source>
</evidence>
<proteinExistence type="predicted"/>
<name>A0AA48HKS0_9ALTE</name>
<evidence type="ECO:0000259" key="5">
    <source>
        <dbReference type="PROSITE" id="PS50109"/>
    </source>
</evidence>
<accession>A0AA48HKS0</accession>
<evidence type="ECO:0000313" key="7">
    <source>
        <dbReference type="Proteomes" id="UP001333710"/>
    </source>
</evidence>
<dbReference type="AlphaFoldDB" id="A0AA48HKS0"/>
<dbReference type="GO" id="GO:0000155">
    <property type="term" value="F:phosphorelay sensor kinase activity"/>
    <property type="evidence" value="ECO:0007669"/>
    <property type="project" value="InterPro"/>
</dbReference>
<dbReference type="InterPro" id="IPR004358">
    <property type="entry name" value="Sig_transdc_His_kin-like_C"/>
</dbReference>
<dbReference type="InterPro" id="IPR036890">
    <property type="entry name" value="HATPase_C_sf"/>
</dbReference>
<dbReference type="Pfam" id="PF07495">
    <property type="entry name" value="Y_Y_Y"/>
    <property type="match status" value="1"/>
</dbReference>
<dbReference type="SUPFAM" id="SSF47384">
    <property type="entry name" value="Homodimeric domain of signal transducing histidine kinase"/>
    <property type="match status" value="1"/>
</dbReference>